<dbReference type="EMBL" id="CP047898">
    <property type="protein sequence ID" value="QHK19384.1"/>
    <property type="molecule type" value="Genomic_DNA"/>
</dbReference>
<name>A0A6P1NLI9_9MICC</name>
<gene>
    <name evidence="1" type="ORF">GU243_06100</name>
</gene>
<proteinExistence type="predicted"/>
<accession>A0A6P1NLI9</accession>
<evidence type="ECO:0000313" key="1">
    <source>
        <dbReference type="EMBL" id="QHK19384.1"/>
    </source>
</evidence>
<protein>
    <submittedName>
        <fullName evidence="1">Uncharacterized protein</fullName>
    </submittedName>
</protein>
<evidence type="ECO:0000313" key="2">
    <source>
        <dbReference type="Proteomes" id="UP000464186"/>
    </source>
</evidence>
<dbReference type="Proteomes" id="UP000464186">
    <property type="component" value="Chromosome"/>
</dbReference>
<reference evidence="1 2" key="1">
    <citation type="submission" date="2020-01" db="EMBL/GenBank/DDBJ databases">
        <title>Pseudarthrobacter psychrotolerans sp. nov., isolated from antarctic soil.</title>
        <authorList>
            <person name="Shin Y."/>
            <person name="Park W."/>
        </authorList>
    </citation>
    <scope>NUCLEOTIDE SEQUENCE [LARGE SCALE GENOMIC DNA]</scope>
    <source>
        <strain evidence="1 2">YJ56</strain>
    </source>
</reference>
<keyword evidence="2" id="KW-1185">Reference proteome</keyword>
<sequence length="94" mass="10479">MTSLNETPHADEVASPEELEAAITQFADRCYALPPSKQHFLLATLAQRPAIHIDTFAILLIMLESSDDGFNINDPELNRMVEHALTRHTPQEPA</sequence>
<dbReference type="KEGG" id="psey:GU243_06100"/>
<dbReference type="AlphaFoldDB" id="A0A6P1NLI9"/>
<organism evidence="1 2">
    <name type="scientific">Pseudarthrobacter psychrotolerans</name>
    <dbReference type="NCBI Taxonomy" id="2697569"/>
    <lineage>
        <taxon>Bacteria</taxon>
        <taxon>Bacillati</taxon>
        <taxon>Actinomycetota</taxon>
        <taxon>Actinomycetes</taxon>
        <taxon>Micrococcales</taxon>
        <taxon>Micrococcaceae</taxon>
        <taxon>Pseudarthrobacter</taxon>
    </lineage>
</organism>